<feature type="chain" id="PRO_5046332448" evidence="2">
    <location>
        <begin position="18"/>
        <end position="186"/>
    </location>
</feature>
<dbReference type="Gene3D" id="3.10.100.10">
    <property type="entry name" value="Mannose-Binding Protein A, subunit A"/>
    <property type="match status" value="1"/>
</dbReference>
<proteinExistence type="predicted"/>
<dbReference type="PANTHER" id="PTHR45784:SF5">
    <property type="entry name" value="C-TYPE LECTIN DOMAIN FAMILY 20 MEMBER A-RELATED"/>
    <property type="match status" value="1"/>
</dbReference>
<feature type="region of interest" description="Disordered" evidence="1">
    <location>
        <begin position="155"/>
        <end position="186"/>
    </location>
</feature>
<keyword evidence="4" id="KW-1185">Reference proteome</keyword>
<accession>A0ABM3D759</accession>
<reference evidence="5" key="1">
    <citation type="submission" date="2025-08" db="UniProtKB">
        <authorList>
            <consortium name="RefSeq"/>
        </authorList>
    </citation>
    <scope>IDENTIFICATION</scope>
</reference>
<dbReference type="GeneID" id="123728097"/>
<organism evidence="4 5">
    <name type="scientific">Salmo salar</name>
    <name type="common">Atlantic salmon</name>
    <dbReference type="NCBI Taxonomy" id="8030"/>
    <lineage>
        <taxon>Eukaryota</taxon>
        <taxon>Metazoa</taxon>
        <taxon>Chordata</taxon>
        <taxon>Craniata</taxon>
        <taxon>Vertebrata</taxon>
        <taxon>Euteleostomi</taxon>
        <taxon>Actinopterygii</taxon>
        <taxon>Neopterygii</taxon>
        <taxon>Teleostei</taxon>
        <taxon>Protacanthopterygii</taxon>
        <taxon>Salmoniformes</taxon>
        <taxon>Salmonidae</taxon>
        <taxon>Salmoninae</taxon>
        <taxon>Salmo</taxon>
    </lineage>
</organism>
<dbReference type="RefSeq" id="XP_045554637.1">
    <property type="nucleotide sequence ID" value="XM_045698681.1"/>
</dbReference>
<evidence type="ECO:0000313" key="4">
    <source>
        <dbReference type="Proteomes" id="UP001652741"/>
    </source>
</evidence>
<dbReference type="InterPro" id="IPR016187">
    <property type="entry name" value="CTDL_fold"/>
</dbReference>
<evidence type="ECO:0000256" key="2">
    <source>
        <dbReference type="SAM" id="SignalP"/>
    </source>
</evidence>
<dbReference type="Pfam" id="PF00059">
    <property type="entry name" value="Lectin_C"/>
    <property type="match status" value="1"/>
</dbReference>
<evidence type="ECO:0000313" key="5">
    <source>
        <dbReference type="RefSeq" id="XP_045554637.1"/>
    </source>
</evidence>
<dbReference type="SMART" id="SM00034">
    <property type="entry name" value="CLECT"/>
    <property type="match status" value="1"/>
</dbReference>
<dbReference type="SUPFAM" id="SSF56436">
    <property type="entry name" value="C-type lectin-like"/>
    <property type="match status" value="1"/>
</dbReference>
<name>A0ABM3D759_SALSA</name>
<evidence type="ECO:0000256" key="1">
    <source>
        <dbReference type="SAM" id="MobiDB-lite"/>
    </source>
</evidence>
<sequence length="186" mass="21275">MTPLLLLLCAGVFRTAALSHLRQFHITHEDLFWTAARNYCRNHYTDLITVYNQEEAEQLIELMRSNGSTMAWIGLNRKEHRQNLSNENLFDEAPLSPPTGEYTKPNCAPFLTRLLNDDWEWSDGGRSAYRNWSMDPRDDQPYVKLITPGSLIALGSENQGDSLCNDDLDEDRRGKKDLGTSSEPLQ</sequence>
<dbReference type="Proteomes" id="UP001652741">
    <property type="component" value="Chromosome ssa17"/>
</dbReference>
<dbReference type="InterPro" id="IPR016186">
    <property type="entry name" value="C-type_lectin-like/link_sf"/>
</dbReference>
<protein>
    <submittedName>
        <fullName evidence="5">L-selectin-like</fullName>
    </submittedName>
</protein>
<feature type="signal peptide" evidence="2">
    <location>
        <begin position="1"/>
        <end position="17"/>
    </location>
</feature>
<feature type="domain" description="C-type lectin" evidence="3">
    <location>
        <begin position="24"/>
        <end position="165"/>
    </location>
</feature>
<gene>
    <name evidence="5" type="primary">LOC123728097</name>
</gene>
<keyword evidence="2" id="KW-0732">Signal</keyword>
<dbReference type="InterPro" id="IPR001304">
    <property type="entry name" value="C-type_lectin-like"/>
</dbReference>
<dbReference type="PANTHER" id="PTHR45784">
    <property type="entry name" value="C-TYPE LECTIN DOMAIN FAMILY 20 MEMBER A-RELATED"/>
    <property type="match status" value="1"/>
</dbReference>
<evidence type="ECO:0000259" key="3">
    <source>
        <dbReference type="PROSITE" id="PS50041"/>
    </source>
</evidence>
<dbReference type="PROSITE" id="PS50041">
    <property type="entry name" value="C_TYPE_LECTIN_2"/>
    <property type="match status" value="1"/>
</dbReference>